<dbReference type="CDD" id="cd07377">
    <property type="entry name" value="WHTH_GntR"/>
    <property type="match status" value="1"/>
</dbReference>
<keyword evidence="5" id="KW-0804">Transcription</keyword>
<dbReference type="Gene3D" id="3.90.1150.10">
    <property type="entry name" value="Aspartate Aminotransferase, domain 1"/>
    <property type="match status" value="1"/>
</dbReference>
<dbReference type="RefSeq" id="WP_346580548.1">
    <property type="nucleotide sequence ID" value="NZ_JBDJLH010000005.1"/>
</dbReference>
<keyword evidence="2" id="KW-0663">Pyridoxal phosphate</keyword>
<dbReference type="SUPFAM" id="SSF46785">
    <property type="entry name" value="Winged helix' DNA-binding domain"/>
    <property type="match status" value="1"/>
</dbReference>
<keyword evidence="4" id="KW-0238">DNA-binding</keyword>
<dbReference type="Pfam" id="PF00155">
    <property type="entry name" value="Aminotran_1_2"/>
    <property type="match status" value="1"/>
</dbReference>
<reference evidence="7 8" key="1">
    <citation type="submission" date="2024-04" db="EMBL/GenBank/DDBJ databases">
        <title>WGS of bacteria from Torrens River.</title>
        <authorList>
            <person name="Wyrsch E.R."/>
            <person name="Drigo B."/>
        </authorList>
    </citation>
    <scope>NUCLEOTIDE SEQUENCE [LARGE SCALE GENOMIC DNA]</scope>
    <source>
        <strain evidence="7 8">TWI391</strain>
    </source>
</reference>
<keyword evidence="3" id="KW-0805">Transcription regulation</keyword>
<dbReference type="GO" id="GO:0008483">
    <property type="term" value="F:transaminase activity"/>
    <property type="evidence" value="ECO:0007669"/>
    <property type="project" value="UniProtKB-KW"/>
</dbReference>
<dbReference type="InterPro" id="IPR015422">
    <property type="entry name" value="PyrdxlP-dep_Trfase_small"/>
</dbReference>
<dbReference type="InterPro" id="IPR004839">
    <property type="entry name" value="Aminotransferase_I/II_large"/>
</dbReference>
<proteinExistence type="inferred from homology"/>
<feature type="domain" description="HTH gntR-type" evidence="6">
    <location>
        <begin position="26"/>
        <end position="94"/>
    </location>
</feature>
<organism evidence="7 8">
    <name type="scientific">Sphingobacterium kitahiroshimense</name>
    <dbReference type="NCBI Taxonomy" id="470446"/>
    <lineage>
        <taxon>Bacteria</taxon>
        <taxon>Pseudomonadati</taxon>
        <taxon>Bacteroidota</taxon>
        <taxon>Sphingobacteriia</taxon>
        <taxon>Sphingobacteriales</taxon>
        <taxon>Sphingobacteriaceae</taxon>
        <taxon>Sphingobacterium</taxon>
    </lineage>
</organism>
<gene>
    <name evidence="7" type="ORF">ABE541_03060</name>
</gene>
<comment type="similarity">
    <text evidence="1">In the C-terminal section; belongs to the class-I pyridoxal-phosphate-dependent aminotransferase family.</text>
</comment>
<dbReference type="InterPro" id="IPR015421">
    <property type="entry name" value="PyrdxlP-dep_Trfase_major"/>
</dbReference>
<evidence type="ECO:0000313" key="7">
    <source>
        <dbReference type="EMBL" id="MEN5376232.1"/>
    </source>
</evidence>
<dbReference type="InterPro" id="IPR015424">
    <property type="entry name" value="PyrdxlP-dep_Trfase"/>
</dbReference>
<dbReference type="SMART" id="SM00345">
    <property type="entry name" value="HTH_GNTR"/>
    <property type="match status" value="1"/>
</dbReference>
<evidence type="ECO:0000256" key="1">
    <source>
        <dbReference type="ARBA" id="ARBA00005384"/>
    </source>
</evidence>
<dbReference type="PROSITE" id="PS50949">
    <property type="entry name" value="HTH_GNTR"/>
    <property type="match status" value="1"/>
</dbReference>
<dbReference type="Gene3D" id="3.40.640.10">
    <property type="entry name" value="Type I PLP-dependent aspartate aminotransferase-like (Major domain)"/>
    <property type="match status" value="1"/>
</dbReference>
<dbReference type="PANTHER" id="PTHR46577:SF2">
    <property type="entry name" value="TRANSCRIPTIONAL REGULATORY PROTEIN"/>
    <property type="match status" value="1"/>
</dbReference>
<comment type="caution">
    <text evidence="7">The sequence shown here is derived from an EMBL/GenBank/DDBJ whole genome shotgun (WGS) entry which is preliminary data.</text>
</comment>
<keyword evidence="8" id="KW-1185">Reference proteome</keyword>
<accession>A0ABV0BNS3</accession>
<dbReference type="Gene3D" id="1.10.10.10">
    <property type="entry name" value="Winged helix-like DNA-binding domain superfamily/Winged helix DNA-binding domain"/>
    <property type="match status" value="1"/>
</dbReference>
<dbReference type="SUPFAM" id="SSF53383">
    <property type="entry name" value="PLP-dependent transferases"/>
    <property type="match status" value="1"/>
</dbReference>
<dbReference type="PANTHER" id="PTHR46577">
    <property type="entry name" value="HTH-TYPE TRANSCRIPTIONAL REGULATORY PROTEIN GABR"/>
    <property type="match status" value="1"/>
</dbReference>
<dbReference type="InterPro" id="IPR000524">
    <property type="entry name" value="Tscrpt_reg_HTH_GntR"/>
</dbReference>
<evidence type="ECO:0000256" key="2">
    <source>
        <dbReference type="ARBA" id="ARBA00022898"/>
    </source>
</evidence>
<dbReference type="Pfam" id="PF00392">
    <property type="entry name" value="GntR"/>
    <property type="match status" value="1"/>
</dbReference>
<dbReference type="CDD" id="cd00609">
    <property type="entry name" value="AAT_like"/>
    <property type="match status" value="1"/>
</dbReference>
<evidence type="ECO:0000313" key="8">
    <source>
        <dbReference type="Proteomes" id="UP001409291"/>
    </source>
</evidence>
<keyword evidence="7" id="KW-0808">Transferase</keyword>
<dbReference type="InterPro" id="IPR051446">
    <property type="entry name" value="HTH_trans_reg/aminotransferase"/>
</dbReference>
<sequence>MNIIYEHSISFDLFNGYSYIYIMKRDFLYDEIARKISSQIKSGLLQPGDRLPSIRTLSQEQGVSVNTVKRVFLELEAQSLIQSKPQSGYFVSPASYLKIPLTEVSKTSLGIDNVEPKELISRVYANMGKSDLTLFSIGIPSGNLLPLAKLKKELILATRALKEGGTEYEPIEGNSKLRRMIAVRSLAWGGKLQESDLVTTNGGMHALSLCLMALTKPGDTLALESPCYPGILQLAISLGLQVIEVATHPITGIDIESLKKIIPVIHVCLLVPNYNTPLGSCIPDSNKYEIVHLLAKHHIPIIEDDVYGDLYFGSTRPKCCKSYDTEGNVLWCSSISKTLAPGYRVGWIAPGKYKEQILKLKLVHAISSTSVVHEAVGNFLKSGRYDNHLRHLRSTLSDNFQHYAHTIASYFPEGTKISRPQGGLALWVEFNENIDTAELYEFALKHNISIAPGRMFTLQDQYNNCMRLCYGLPWNNELQFKLKQLGNFAKILDKKI</sequence>
<dbReference type="InterPro" id="IPR036388">
    <property type="entry name" value="WH-like_DNA-bd_sf"/>
</dbReference>
<dbReference type="InterPro" id="IPR036390">
    <property type="entry name" value="WH_DNA-bd_sf"/>
</dbReference>
<evidence type="ECO:0000256" key="4">
    <source>
        <dbReference type="ARBA" id="ARBA00023125"/>
    </source>
</evidence>
<evidence type="ECO:0000256" key="3">
    <source>
        <dbReference type="ARBA" id="ARBA00023015"/>
    </source>
</evidence>
<dbReference type="Proteomes" id="UP001409291">
    <property type="component" value="Unassembled WGS sequence"/>
</dbReference>
<keyword evidence="7" id="KW-0032">Aminotransferase</keyword>
<protein>
    <submittedName>
        <fullName evidence="7">PLP-dependent aminotransferase family protein</fullName>
    </submittedName>
</protein>
<name>A0ABV0BNS3_9SPHI</name>
<evidence type="ECO:0000256" key="5">
    <source>
        <dbReference type="ARBA" id="ARBA00023163"/>
    </source>
</evidence>
<dbReference type="EMBL" id="JBDJNQ010000001">
    <property type="protein sequence ID" value="MEN5376232.1"/>
    <property type="molecule type" value="Genomic_DNA"/>
</dbReference>
<evidence type="ECO:0000259" key="6">
    <source>
        <dbReference type="PROSITE" id="PS50949"/>
    </source>
</evidence>